<sequence length="219" mass="25276">MIIEKKDPLWVFGYGSLTWKPNICYRKKLIGYIKGFKRTFWQGNMYQRGTKDKPGRVATLVESENKQVWGVAFEVCGKENIQDALSHLETRETKLGGYLCIETQFHPRDTFDNQTINVICYTATSNNSQYLGPCDTDLMAEQIIGASGTCGTNSEYVLKLAQFIRDYIPEDEDEHLFDLERKILEKQNKLWSRKSSVFSQTIFDERTLNSSIRSIKLIS</sequence>
<evidence type="ECO:0000256" key="3">
    <source>
        <dbReference type="ARBA" id="ARBA00023239"/>
    </source>
</evidence>
<dbReference type="OMA" id="INIFREC"/>
<dbReference type="GO" id="GO:0005737">
    <property type="term" value="C:cytoplasm"/>
    <property type="evidence" value="ECO:0007669"/>
    <property type="project" value="TreeGrafter"/>
</dbReference>
<dbReference type="SUPFAM" id="SSF110857">
    <property type="entry name" value="Gamma-glutamyl cyclotransferase-like"/>
    <property type="match status" value="1"/>
</dbReference>
<dbReference type="EC" id="4.3.2.7" evidence="2"/>
<dbReference type="PANTHER" id="PTHR12192">
    <property type="entry name" value="CATION TRANSPORT PROTEIN CHAC-RELATED"/>
    <property type="match status" value="1"/>
</dbReference>
<dbReference type="EMBL" id="KQ421075">
    <property type="protein sequence ID" value="KOF78496.1"/>
    <property type="molecule type" value="Genomic_DNA"/>
</dbReference>
<dbReference type="CDD" id="cd06661">
    <property type="entry name" value="GGCT_like"/>
    <property type="match status" value="1"/>
</dbReference>
<evidence type="ECO:0000256" key="2">
    <source>
        <dbReference type="ARBA" id="ARBA00012344"/>
    </source>
</evidence>
<dbReference type="KEGG" id="obi:106875716"/>
<dbReference type="InterPro" id="IPR036568">
    <property type="entry name" value="GGCT-like_sf"/>
</dbReference>
<gene>
    <name evidence="5" type="ORF">OCBIM_22030706mg</name>
</gene>
<reference evidence="5" key="1">
    <citation type="submission" date="2015-07" db="EMBL/GenBank/DDBJ databases">
        <title>MeaNS - Measles Nucleotide Surveillance Program.</title>
        <authorList>
            <person name="Tran T."/>
            <person name="Druce J."/>
        </authorList>
    </citation>
    <scope>NUCLEOTIDE SEQUENCE</scope>
    <source>
        <strain evidence="5">UCB-OBI-ISO-001</strain>
        <tissue evidence="5">Gonad</tissue>
    </source>
</reference>
<dbReference type="GO" id="GO:0061928">
    <property type="term" value="F:glutathione specific gamma-glutamylcyclotransferase activity"/>
    <property type="evidence" value="ECO:0007669"/>
    <property type="project" value="UniProtKB-EC"/>
</dbReference>
<protein>
    <recommendedName>
        <fullName evidence="2">glutathione-specific gamma-glutamylcyclotransferase</fullName>
        <ecNumber evidence="2">4.3.2.7</ecNumber>
    </recommendedName>
</protein>
<keyword evidence="3" id="KW-0456">Lyase</keyword>
<dbReference type="InterPro" id="IPR013024">
    <property type="entry name" value="GGCT-like"/>
</dbReference>
<evidence type="ECO:0000313" key="5">
    <source>
        <dbReference type="EMBL" id="KOF78496.1"/>
    </source>
</evidence>
<dbReference type="GO" id="GO:0006751">
    <property type="term" value="P:glutathione catabolic process"/>
    <property type="evidence" value="ECO:0007669"/>
    <property type="project" value="InterPro"/>
</dbReference>
<name>A0A0L8GNC1_OCTBM</name>
<organism evidence="5">
    <name type="scientific">Octopus bimaculoides</name>
    <name type="common">California two-spotted octopus</name>
    <dbReference type="NCBI Taxonomy" id="37653"/>
    <lineage>
        <taxon>Eukaryota</taxon>
        <taxon>Metazoa</taxon>
        <taxon>Spiralia</taxon>
        <taxon>Lophotrochozoa</taxon>
        <taxon>Mollusca</taxon>
        <taxon>Cephalopoda</taxon>
        <taxon>Coleoidea</taxon>
        <taxon>Octopodiformes</taxon>
        <taxon>Octopoda</taxon>
        <taxon>Incirrata</taxon>
        <taxon>Octopodidae</taxon>
        <taxon>Octopus</taxon>
    </lineage>
</organism>
<dbReference type="AlphaFoldDB" id="A0A0L8GNC1"/>
<evidence type="ECO:0000256" key="1">
    <source>
        <dbReference type="ARBA" id="ARBA00009662"/>
    </source>
</evidence>
<dbReference type="PANTHER" id="PTHR12192:SF26">
    <property type="entry name" value="GLUTATHIONE-SPECIFIC GAMMA-GLUTAMYLCYCLOTRANSFERASE 1"/>
    <property type="match status" value="1"/>
</dbReference>
<accession>A0A0L8GNC1</accession>
<comment type="catalytic activity">
    <reaction evidence="4">
        <text>glutathione = L-cysteinylglycine + 5-oxo-L-proline</text>
        <dbReference type="Rhea" id="RHEA:47724"/>
        <dbReference type="ChEBI" id="CHEBI:57925"/>
        <dbReference type="ChEBI" id="CHEBI:58402"/>
        <dbReference type="ChEBI" id="CHEBI:61694"/>
        <dbReference type="EC" id="4.3.2.7"/>
    </reaction>
</comment>
<dbReference type="STRING" id="37653.A0A0L8GNC1"/>
<dbReference type="OrthoDB" id="1933483at2759"/>
<dbReference type="Gene3D" id="3.10.490.10">
    <property type="entry name" value="Gamma-glutamyl cyclotransferase-like"/>
    <property type="match status" value="1"/>
</dbReference>
<comment type="similarity">
    <text evidence="1">Belongs to the gamma-glutamylcyclotransferase family. ChaC subfamily.</text>
</comment>
<evidence type="ECO:0000256" key="4">
    <source>
        <dbReference type="ARBA" id="ARBA00048073"/>
    </source>
</evidence>
<dbReference type="Pfam" id="PF04752">
    <property type="entry name" value="ChaC"/>
    <property type="match status" value="1"/>
</dbReference>
<dbReference type="InterPro" id="IPR006840">
    <property type="entry name" value="ChaC"/>
</dbReference>
<proteinExistence type="inferred from homology"/>